<feature type="binding site" description="covalent" evidence="8">
    <location>
        <position position="219"/>
    </location>
    <ligand>
        <name>heme c</name>
        <dbReference type="ChEBI" id="CHEBI:61717"/>
        <label>2</label>
    </ligand>
</feature>
<evidence type="ECO:0000256" key="8">
    <source>
        <dbReference type="PIRSR" id="PIRSR000294-1"/>
    </source>
</evidence>
<dbReference type="PIRSF" id="PIRSF000294">
    <property type="entry name" value="Cytochrome-c_peroxidase"/>
    <property type="match status" value="1"/>
</dbReference>
<feature type="binding site" description="covalent" evidence="8">
    <location>
        <position position="76"/>
    </location>
    <ligand>
        <name>heme c</name>
        <dbReference type="ChEBI" id="CHEBI:61717"/>
        <label>1</label>
    </ligand>
</feature>
<organism evidence="11 12">
    <name type="scientific">Panacibacter microcysteis</name>
    <dbReference type="NCBI Taxonomy" id="2793269"/>
    <lineage>
        <taxon>Bacteria</taxon>
        <taxon>Pseudomonadati</taxon>
        <taxon>Bacteroidota</taxon>
        <taxon>Chitinophagia</taxon>
        <taxon>Chitinophagales</taxon>
        <taxon>Chitinophagaceae</taxon>
        <taxon>Panacibacter</taxon>
    </lineage>
</organism>
<comment type="caution">
    <text evidence="11">The sequence shown here is derived from an EMBL/GenBank/DDBJ whole genome shotgun (WGS) entry which is preliminary data.</text>
</comment>
<dbReference type="GO" id="GO:0020037">
    <property type="term" value="F:heme binding"/>
    <property type="evidence" value="ECO:0007669"/>
    <property type="project" value="InterPro"/>
</dbReference>
<dbReference type="InterPro" id="IPR051395">
    <property type="entry name" value="Cytochrome_c_Peroxidase/MauG"/>
</dbReference>
<dbReference type="GO" id="GO:0009055">
    <property type="term" value="F:electron transfer activity"/>
    <property type="evidence" value="ECO:0007669"/>
    <property type="project" value="InterPro"/>
</dbReference>
<reference evidence="11" key="1">
    <citation type="submission" date="2020-11" db="EMBL/GenBank/DDBJ databases">
        <title>Bacterial whole genome sequence for Panacibacter sp. DH6.</title>
        <authorList>
            <person name="Le V."/>
            <person name="Ko S."/>
            <person name="Ahn C.-Y."/>
            <person name="Oh H.-M."/>
        </authorList>
    </citation>
    <scope>NUCLEOTIDE SEQUENCE</scope>
    <source>
        <strain evidence="11">DH6</strain>
    </source>
</reference>
<evidence type="ECO:0000259" key="10">
    <source>
        <dbReference type="PROSITE" id="PS51007"/>
    </source>
</evidence>
<comment type="cofactor">
    <cofactor evidence="8">
        <name>heme</name>
        <dbReference type="ChEBI" id="CHEBI:30413"/>
    </cofactor>
    <text evidence="8">Binds 2 heme groups.</text>
</comment>
<dbReference type="GO" id="GO:0042597">
    <property type="term" value="C:periplasmic space"/>
    <property type="evidence" value="ECO:0007669"/>
    <property type="project" value="UniProtKB-SubCell"/>
</dbReference>
<evidence type="ECO:0000256" key="3">
    <source>
        <dbReference type="ARBA" id="ARBA00022723"/>
    </source>
</evidence>
<feature type="domain" description="Cytochrome c" evidence="10">
    <location>
        <begin position="195"/>
        <end position="328"/>
    </location>
</feature>
<keyword evidence="2 8" id="KW-0349">Heme</keyword>
<comment type="PTM">
    <text evidence="8">Binds 2 heme groups per subunit.</text>
</comment>
<dbReference type="InterPro" id="IPR026259">
    <property type="entry name" value="MauG/Cytc_peroxidase"/>
</dbReference>
<keyword evidence="3 9" id="KW-0479">Metal-binding</keyword>
<evidence type="ECO:0000256" key="7">
    <source>
        <dbReference type="ARBA" id="ARBA00023004"/>
    </source>
</evidence>
<proteinExistence type="predicted"/>
<evidence type="ECO:0000256" key="6">
    <source>
        <dbReference type="ARBA" id="ARBA00023002"/>
    </source>
</evidence>
<keyword evidence="5" id="KW-0574">Periplasm</keyword>
<accession>A0A931GXY0</accession>
<evidence type="ECO:0000256" key="9">
    <source>
        <dbReference type="PIRSR" id="PIRSR000294-2"/>
    </source>
</evidence>
<dbReference type="InterPro" id="IPR009056">
    <property type="entry name" value="Cyt_c-like_dom"/>
</dbReference>
<dbReference type="GO" id="GO:0004130">
    <property type="term" value="F:cytochrome-c peroxidase activity"/>
    <property type="evidence" value="ECO:0007669"/>
    <property type="project" value="TreeGrafter"/>
</dbReference>
<dbReference type="GO" id="GO:0046872">
    <property type="term" value="F:metal ion binding"/>
    <property type="evidence" value="ECO:0007669"/>
    <property type="project" value="UniProtKB-KW"/>
</dbReference>
<feature type="binding site" description="axial binding residue" evidence="9">
    <location>
        <position position="80"/>
    </location>
    <ligand>
        <name>heme c</name>
        <dbReference type="ChEBI" id="CHEBI:61717"/>
        <label>1</label>
    </ligand>
    <ligandPart>
        <name>Fe</name>
        <dbReference type="ChEBI" id="CHEBI:18248"/>
    </ligandPart>
</feature>
<feature type="binding site" description="axial binding residue" evidence="9">
    <location>
        <position position="223"/>
    </location>
    <ligand>
        <name>heme c</name>
        <dbReference type="ChEBI" id="CHEBI:61717"/>
        <label>2</label>
    </ligand>
    <ligandPart>
        <name>Fe</name>
        <dbReference type="ChEBI" id="CHEBI:18248"/>
    </ligandPart>
</feature>
<evidence type="ECO:0000256" key="5">
    <source>
        <dbReference type="ARBA" id="ARBA00022764"/>
    </source>
</evidence>
<evidence type="ECO:0000256" key="2">
    <source>
        <dbReference type="ARBA" id="ARBA00022617"/>
    </source>
</evidence>
<keyword evidence="12" id="KW-1185">Reference proteome</keyword>
<sequence>MKLSATICVIVALLFTAAGWVSVEPYNTHPLQFTVPEGWPQPVYDFKSNPLTEEGFQLGRKLFYDGRLSKDGNFPCASCHQQFAAFATYDHSLSHGHNNHFSQRNATPLFNLAWQKDFMWDGGINHLDLQPLAPLTDSNEMAEDIENVLQKIKADTAYRRMFKAAFGDGTINTQRMTKALSQFVLMMVSSNSKYDRVMRGEDSFNLSQKLGYAMFKSKCAGCHTEPFFTDFSYRNIGLPADEYLNDNGRMRITRKAADSLKFKVPSLRNVQVTFPYTHDGRFYSLIEVFNFYRHDMVKGPTTDSLLVHGMPLSNYEIGQLTAFLYTLTDSTLLTDKRFAPPGFENRMPAAVPDIHKF</sequence>
<evidence type="ECO:0000256" key="1">
    <source>
        <dbReference type="ARBA" id="ARBA00004418"/>
    </source>
</evidence>
<name>A0A931GXY0_9BACT</name>
<dbReference type="PROSITE" id="PS51007">
    <property type="entry name" value="CYTC"/>
    <property type="match status" value="1"/>
</dbReference>
<feature type="binding site" description="axial binding residue" evidence="9">
    <location>
        <position position="97"/>
    </location>
    <ligand>
        <name>heme c</name>
        <dbReference type="ChEBI" id="CHEBI:61717"/>
        <label>1</label>
    </ligand>
    <ligandPart>
        <name>Fe</name>
        <dbReference type="ChEBI" id="CHEBI:18248"/>
    </ligandPart>
</feature>
<keyword evidence="6" id="KW-0560">Oxidoreductase</keyword>
<keyword evidence="4" id="KW-0732">Signal</keyword>
<dbReference type="Pfam" id="PF03150">
    <property type="entry name" value="CCP_MauG"/>
    <property type="match status" value="1"/>
</dbReference>
<dbReference type="PANTHER" id="PTHR30600:SF10">
    <property type="entry name" value="BLL6722 PROTEIN"/>
    <property type="match status" value="1"/>
</dbReference>
<dbReference type="RefSeq" id="WP_196990865.1">
    <property type="nucleotide sequence ID" value="NZ_JADWYR010000001.1"/>
</dbReference>
<dbReference type="EMBL" id="JADWYR010000001">
    <property type="protein sequence ID" value="MBG9376874.1"/>
    <property type="molecule type" value="Genomic_DNA"/>
</dbReference>
<dbReference type="AlphaFoldDB" id="A0A931GXY0"/>
<dbReference type="InterPro" id="IPR036909">
    <property type="entry name" value="Cyt_c-like_dom_sf"/>
</dbReference>
<comment type="subcellular location">
    <subcellularLocation>
        <location evidence="1">Periplasm</location>
    </subcellularLocation>
</comment>
<dbReference type="Proteomes" id="UP000628448">
    <property type="component" value="Unassembled WGS sequence"/>
</dbReference>
<evidence type="ECO:0000313" key="12">
    <source>
        <dbReference type="Proteomes" id="UP000628448"/>
    </source>
</evidence>
<dbReference type="PANTHER" id="PTHR30600">
    <property type="entry name" value="CYTOCHROME C PEROXIDASE-RELATED"/>
    <property type="match status" value="1"/>
</dbReference>
<gene>
    <name evidence="11" type="ORF">I5907_11545</name>
</gene>
<evidence type="ECO:0000256" key="4">
    <source>
        <dbReference type="ARBA" id="ARBA00022729"/>
    </source>
</evidence>
<evidence type="ECO:0000313" key="11">
    <source>
        <dbReference type="EMBL" id="MBG9376874.1"/>
    </source>
</evidence>
<feature type="binding site" description="covalent" evidence="8">
    <location>
        <position position="222"/>
    </location>
    <ligand>
        <name>heme c</name>
        <dbReference type="ChEBI" id="CHEBI:61717"/>
        <label>2</label>
    </ligand>
</feature>
<protein>
    <submittedName>
        <fullName evidence="11">Cytochrome-c peroxidase</fullName>
    </submittedName>
</protein>
<dbReference type="InterPro" id="IPR004852">
    <property type="entry name" value="Di-haem_cyt_c_peroxidsae"/>
</dbReference>
<dbReference type="SUPFAM" id="SSF46626">
    <property type="entry name" value="Cytochrome c"/>
    <property type="match status" value="2"/>
</dbReference>
<keyword evidence="11" id="KW-0575">Peroxidase</keyword>
<dbReference type="Gene3D" id="1.10.760.10">
    <property type="entry name" value="Cytochrome c-like domain"/>
    <property type="match status" value="2"/>
</dbReference>
<keyword evidence="7 9" id="KW-0408">Iron</keyword>
<feature type="binding site" description="covalent" evidence="8">
    <location>
        <position position="79"/>
    </location>
    <ligand>
        <name>heme c</name>
        <dbReference type="ChEBI" id="CHEBI:61717"/>
        <label>1</label>
    </ligand>
</feature>